<organism evidence="2 3">
    <name type="scientific">Roseicella aquatilis</name>
    <dbReference type="NCBI Taxonomy" id="2527868"/>
    <lineage>
        <taxon>Bacteria</taxon>
        <taxon>Pseudomonadati</taxon>
        <taxon>Pseudomonadota</taxon>
        <taxon>Alphaproteobacteria</taxon>
        <taxon>Acetobacterales</taxon>
        <taxon>Roseomonadaceae</taxon>
        <taxon>Roseicella</taxon>
    </lineage>
</organism>
<evidence type="ECO:0000256" key="1">
    <source>
        <dbReference type="SAM" id="Phobius"/>
    </source>
</evidence>
<feature type="transmembrane region" description="Helical" evidence="1">
    <location>
        <begin position="78"/>
        <end position="99"/>
    </location>
</feature>
<feature type="transmembrane region" description="Helical" evidence="1">
    <location>
        <begin position="158"/>
        <end position="179"/>
    </location>
</feature>
<protein>
    <recommendedName>
        <fullName evidence="4">DUF2029 domain-containing protein</fullName>
    </recommendedName>
</protein>
<feature type="transmembrane region" description="Helical" evidence="1">
    <location>
        <begin position="296"/>
        <end position="314"/>
    </location>
</feature>
<evidence type="ECO:0000313" key="2">
    <source>
        <dbReference type="EMBL" id="TCZ53929.1"/>
    </source>
</evidence>
<feature type="transmembrane region" description="Helical" evidence="1">
    <location>
        <begin position="344"/>
        <end position="360"/>
    </location>
</feature>
<sequence length="380" mass="41991">MLLVVAWWLRVISLHPDLANPWWDWRIYQAALDIMASNGDPYSIEQVSALSATNMAFVTPPLPAQIMRWASWLTGPHVFGYALWLATVTSYFVCVVLLTKIIHKRLSPGLLALSLATSLAAFKGGGVQALLGANMSIVFHAAIITTIYYGLRDRRWTAFYMAVLVSAVFKPYFVLYLIFPVLLDGWAWKEFRTGCGVVVATALLYAAAALAFPDEQALFMRNLTEDAFEKLRFFGESAFNAGRVTFGDKMYGTIGAAVFAGLVLLSCLFWLPRHAESRIAALFCVAVILNPRVNHYDAFIAAIPMTYLIARAVAPYLKRQWASLPLASAGLVFVSFLYRSEHPVLTWLICGLLVAVLAVSSERLTQSNRVGALQEPAHSG</sequence>
<dbReference type="EMBL" id="SKBM01000035">
    <property type="protein sequence ID" value="TCZ53929.1"/>
    <property type="molecule type" value="Genomic_DNA"/>
</dbReference>
<evidence type="ECO:0008006" key="4">
    <source>
        <dbReference type="Google" id="ProtNLM"/>
    </source>
</evidence>
<dbReference type="Proteomes" id="UP000295023">
    <property type="component" value="Unassembled WGS sequence"/>
</dbReference>
<evidence type="ECO:0000313" key="3">
    <source>
        <dbReference type="Proteomes" id="UP000295023"/>
    </source>
</evidence>
<dbReference type="AlphaFoldDB" id="A0A4R4D4Y1"/>
<feature type="transmembrane region" description="Helical" evidence="1">
    <location>
        <begin position="106"/>
        <end position="123"/>
    </location>
</feature>
<reference evidence="2 3" key="1">
    <citation type="submission" date="2019-03" db="EMBL/GenBank/DDBJ databases">
        <title>Paracraurococcus aquatilis NE82 genome sequence.</title>
        <authorList>
            <person name="Zhao Y."/>
            <person name="Du Z."/>
        </authorList>
    </citation>
    <scope>NUCLEOTIDE SEQUENCE [LARGE SCALE GENOMIC DNA]</scope>
    <source>
        <strain evidence="2 3">NE82</strain>
    </source>
</reference>
<feature type="transmembrane region" description="Helical" evidence="1">
    <location>
        <begin position="321"/>
        <end position="338"/>
    </location>
</feature>
<keyword evidence="1" id="KW-0472">Membrane</keyword>
<accession>A0A4R4D4Y1</accession>
<proteinExistence type="predicted"/>
<gene>
    <name evidence="2" type="ORF">EXY23_23840</name>
</gene>
<feature type="transmembrane region" description="Helical" evidence="1">
    <location>
        <begin position="250"/>
        <end position="271"/>
    </location>
</feature>
<keyword evidence="1" id="KW-0812">Transmembrane</keyword>
<name>A0A4R4D4Y1_9PROT</name>
<feature type="transmembrane region" description="Helical" evidence="1">
    <location>
        <begin position="129"/>
        <end position="151"/>
    </location>
</feature>
<feature type="transmembrane region" description="Helical" evidence="1">
    <location>
        <begin position="191"/>
        <end position="212"/>
    </location>
</feature>
<keyword evidence="3" id="KW-1185">Reference proteome</keyword>
<keyword evidence="1" id="KW-1133">Transmembrane helix</keyword>
<comment type="caution">
    <text evidence="2">The sequence shown here is derived from an EMBL/GenBank/DDBJ whole genome shotgun (WGS) entry which is preliminary data.</text>
</comment>
<dbReference type="RefSeq" id="WP_132295860.1">
    <property type="nucleotide sequence ID" value="NZ_SKBM01000035.1"/>
</dbReference>